<dbReference type="PANTHER" id="PTHR13710:SF105">
    <property type="entry name" value="ATP-DEPENDENT DNA HELICASE Q1"/>
    <property type="match status" value="1"/>
</dbReference>
<dbReference type="InterPro" id="IPR014001">
    <property type="entry name" value="Helicase_ATP-bd"/>
</dbReference>
<evidence type="ECO:0000313" key="15">
    <source>
        <dbReference type="EMBL" id="SEG41245.1"/>
    </source>
</evidence>
<reference evidence="16" key="1">
    <citation type="submission" date="2016-10" db="EMBL/GenBank/DDBJ databases">
        <authorList>
            <person name="Varghese N."/>
            <person name="Submissions S."/>
        </authorList>
    </citation>
    <scope>NUCLEOTIDE SEQUENCE [LARGE SCALE GENOMIC DNA]</scope>
    <source>
        <strain evidence="16">CGMCC 1.9230</strain>
    </source>
</reference>
<feature type="domain" description="Helicase C-terminal" evidence="14">
    <location>
        <begin position="217"/>
        <end position="379"/>
    </location>
</feature>
<dbReference type="PROSITE" id="PS51192">
    <property type="entry name" value="HELICASE_ATP_BIND_1"/>
    <property type="match status" value="1"/>
</dbReference>
<evidence type="ECO:0000256" key="3">
    <source>
        <dbReference type="ARBA" id="ARBA00022741"/>
    </source>
</evidence>
<evidence type="ECO:0000256" key="12">
    <source>
        <dbReference type="ARBA" id="ARBA00044550"/>
    </source>
</evidence>
<dbReference type="InterPro" id="IPR001650">
    <property type="entry name" value="Helicase_C-like"/>
</dbReference>
<name>A0A1H5ZZP0_9FLAO</name>
<dbReference type="AlphaFoldDB" id="A0A1H5ZZP0"/>
<dbReference type="GO" id="GO:0016787">
    <property type="term" value="F:hydrolase activity"/>
    <property type="evidence" value="ECO:0007669"/>
    <property type="project" value="UniProtKB-KW"/>
</dbReference>
<dbReference type="InterPro" id="IPR027417">
    <property type="entry name" value="P-loop_NTPase"/>
</dbReference>
<dbReference type="Gene3D" id="3.40.50.300">
    <property type="entry name" value="P-loop containing nucleotide triphosphate hydrolases"/>
    <property type="match status" value="2"/>
</dbReference>
<dbReference type="GO" id="GO:0043138">
    <property type="term" value="F:3'-5' DNA helicase activity"/>
    <property type="evidence" value="ECO:0007669"/>
    <property type="project" value="UniProtKB-EC"/>
</dbReference>
<feature type="domain" description="Helicase ATP-binding" evidence="13">
    <location>
        <begin position="25"/>
        <end position="193"/>
    </location>
</feature>
<sequence>MQEAVAILQKYWKHDKFRSLQNEVINSVLSGQDTFALMPTGGGKSVCFQIPAMMNQGICLVISPLVALMKDQVANLQKRDIKAIALTGGIRSEEMIDLLDNCQFGNYKFLYLSPERLQSDWILERIKNLPINLITIDEAHCVSQWGHDFRPAYLKISSLKTHFPKVPFLALTATATSKVKENIINELGLHNPQIFEKSFARENIAYMVFEVEDKLFRIEQILKKNPQPSIIYVRNRKSCLDVSAQLQSLGFKATYYHGGLSSKEKDKNMQLWMNDEVQIIVATNAFGMGIDKSSVKTVIHIQLPENLENYYQEAGRAGRNGEKAFAVLLTSPSDIIQTESQFINILPDKKFLNQMYVKLCNYFQIAYGEGINEQFTFNLNHFCLKYGFPILKTYNAMQFLDRQGIITLSPEFSEKITIQFLISSKEVIRYMSLNSNDEEIILAILRTYPGIYEMQTAFNLELIAKKSNHATAEIHAVLKKLKEKGLIEYHSKNNDATLIFNEVREDERTISRVSKYLENQNQLKKDQLKAVLDYINEKKVCKSKLILNYFGEKANTDCGICSYCITKKQRKPDVISLAKEIITLLQTADLNSREIQDKTKNSPDNIIFVLQHLLENNAILVQPNNKYTLKS</sequence>
<dbReference type="GO" id="GO:0009378">
    <property type="term" value="F:four-way junction helicase activity"/>
    <property type="evidence" value="ECO:0007669"/>
    <property type="project" value="TreeGrafter"/>
</dbReference>
<dbReference type="Pfam" id="PF00271">
    <property type="entry name" value="Helicase_C"/>
    <property type="match status" value="1"/>
</dbReference>
<evidence type="ECO:0000256" key="4">
    <source>
        <dbReference type="ARBA" id="ARBA00022801"/>
    </source>
</evidence>
<proteinExistence type="inferred from homology"/>
<dbReference type="Proteomes" id="UP000236737">
    <property type="component" value="Unassembled WGS sequence"/>
</dbReference>
<dbReference type="PANTHER" id="PTHR13710">
    <property type="entry name" value="DNA HELICASE RECQ FAMILY MEMBER"/>
    <property type="match status" value="1"/>
</dbReference>
<evidence type="ECO:0000256" key="5">
    <source>
        <dbReference type="ARBA" id="ARBA00022806"/>
    </source>
</evidence>
<keyword evidence="16" id="KW-1185">Reference proteome</keyword>
<keyword evidence="4" id="KW-0378">Hydrolase</keyword>
<dbReference type="GO" id="GO:0003677">
    <property type="term" value="F:DNA binding"/>
    <property type="evidence" value="ECO:0007669"/>
    <property type="project" value="UniProtKB-KW"/>
</dbReference>
<comment type="similarity">
    <text evidence="1">Belongs to the helicase family. RecQ subfamily.</text>
</comment>
<comment type="catalytic activity">
    <reaction evidence="9">
        <text>Couples ATP hydrolysis with the unwinding of duplex DNA by translocating in the 3'-5' direction.</text>
        <dbReference type="EC" id="5.6.2.4"/>
    </reaction>
</comment>
<dbReference type="CDD" id="cd17920">
    <property type="entry name" value="DEXHc_RecQ"/>
    <property type="match status" value="1"/>
</dbReference>
<dbReference type="InterPro" id="IPR004589">
    <property type="entry name" value="DNA_helicase_ATP-dep_RecQ"/>
</dbReference>
<keyword evidence="5 15" id="KW-0347">Helicase</keyword>
<evidence type="ECO:0000259" key="14">
    <source>
        <dbReference type="PROSITE" id="PS51194"/>
    </source>
</evidence>
<keyword evidence="8" id="KW-0413">Isomerase</keyword>
<keyword evidence="7" id="KW-0238">DNA-binding</keyword>
<dbReference type="GO" id="GO:0005737">
    <property type="term" value="C:cytoplasm"/>
    <property type="evidence" value="ECO:0007669"/>
    <property type="project" value="TreeGrafter"/>
</dbReference>
<dbReference type="OrthoDB" id="9763310at2"/>
<dbReference type="GO" id="GO:0005524">
    <property type="term" value="F:ATP binding"/>
    <property type="evidence" value="ECO:0007669"/>
    <property type="project" value="UniProtKB-KW"/>
</dbReference>
<dbReference type="Gene3D" id="1.10.10.10">
    <property type="entry name" value="Winged helix-like DNA-binding domain superfamily/Winged helix DNA-binding domain"/>
    <property type="match status" value="1"/>
</dbReference>
<dbReference type="RefSeq" id="WP_104000642.1">
    <property type="nucleotide sequence ID" value="NZ_FNVP01000012.1"/>
</dbReference>
<gene>
    <name evidence="15" type="ORF">SAMN04488130_11284</name>
</gene>
<dbReference type="SUPFAM" id="SSF52540">
    <property type="entry name" value="P-loop containing nucleoside triphosphate hydrolases"/>
    <property type="match status" value="1"/>
</dbReference>
<dbReference type="SMART" id="SM00490">
    <property type="entry name" value="HELICc"/>
    <property type="match status" value="1"/>
</dbReference>
<keyword evidence="6" id="KW-0067">ATP-binding</keyword>
<dbReference type="Pfam" id="PF16124">
    <property type="entry name" value="RecQ_Zn_bind"/>
    <property type="match status" value="1"/>
</dbReference>
<evidence type="ECO:0000256" key="1">
    <source>
        <dbReference type="ARBA" id="ARBA00005446"/>
    </source>
</evidence>
<evidence type="ECO:0000256" key="2">
    <source>
        <dbReference type="ARBA" id="ARBA00022723"/>
    </source>
</evidence>
<dbReference type="GO" id="GO:0030894">
    <property type="term" value="C:replisome"/>
    <property type="evidence" value="ECO:0007669"/>
    <property type="project" value="TreeGrafter"/>
</dbReference>
<dbReference type="PROSITE" id="PS51194">
    <property type="entry name" value="HELICASE_CTER"/>
    <property type="match status" value="1"/>
</dbReference>
<evidence type="ECO:0000256" key="7">
    <source>
        <dbReference type="ARBA" id="ARBA00023125"/>
    </source>
</evidence>
<evidence type="ECO:0000256" key="11">
    <source>
        <dbReference type="ARBA" id="ARBA00044535"/>
    </source>
</evidence>
<evidence type="ECO:0000256" key="8">
    <source>
        <dbReference type="ARBA" id="ARBA00023235"/>
    </source>
</evidence>
<keyword evidence="2" id="KW-0479">Metal-binding</keyword>
<dbReference type="FunFam" id="3.40.50.300:FF:000296">
    <property type="entry name" value="ATP-dependent DNA helicase RecQ"/>
    <property type="match status" value="1"/>
</dbReference>
<dbReference type="SMART" id="SM00487">
    <property type="entry name" value="DEXDc"/>
    <property type="match status" value="1"/>
</dbReference>
<evidence type="ECO:0000256" key="10">
    <source>
        <dbReference type="ARBA" id="ARBA00034808"/>
    </source>
</evidence>
<dbReference type="InterPro" id="IPR036388">
    <property type="entry name" value="WH-like_DNA-bd_sf"/>
</dbReference>
<dbReference type="InterPro" id="IPR011545">
    <property type="entry name" value="DEAD/DEAH_box_helicase_dom"/>
</dbReference>
<evidence type="ECO:0000256" key="9">
    <source>
        <dbReference type="ARBA" id="ARBA00034617"/>
    </source>
</evidence>
<dbReference type="EC" id="5.6.2.4" evidence="10"/>
<accession>A0A1H5ZZP0</accession>
<dbReference type="GO" id="GO:0006310">
    <property type="term" value="P:DNA recombination"/>
    <property type="evidence" value="ECO:0007669"/>
    <property type="project" value="InterPro"/>
</dbReference>
<dbReference type="GO" id="GO:0006281">
    <property type="term" value="P:DNA repair"/>
    <property type="evidence" value="ECO:0007669"/>
    <property type="project" value="TreeGrafter"/>
</dbReference>
<keyword evidence="3" id="KW-0547">Nucleotide-binding</keyword>
<dbReference type="GO" id="GO:0043590">
    <property type="term" value="C:bacterial nucleoid"/>
    <property type="evidence" value="ECO:0007669"/>
    <property type="project" value="TreeGrafter"/>
</dbReference>
<evidence type="ECO:0000259" key="13">
    <source>
        <dbReference type="PROSITE" id="PS51192"/>
    </source>
</evidence>
<dbReference type="Pfam" id="PF00270">
    <property type="entry name" value="DEAD"/>
    <property type="match status" value="1"/>
</dbReference>
<evidence type="ECO:0000313" key="16">
    <source>
        <dbReference type="Proteomes" id="UP000236737"/>
    </source>
</evidence>
<evidence type="ECO:0000256" key="6">
    <source>
        <dbReference type="ARBA" id="ARBA00022840"/>
    </source>
</evidence>
<dbReference type="InterPro" id="IPR032284">
    <property type="entry name" value="RecQ_Zn-bd"/>
</dbReference>
<organism evidence="15 16">
    <name type="scientific">Flavobacterium urumqiense</name>
    <dbReference type="NCBI Taxonomy" id="935224"/>
    <lineage>
        <taxon>Bacteria</taxon>
        <taxon>Pseudomonadati</taxon>
        <taxon>Bacteroidota</taxon>
        <taxon>Flavobacteriia</taxon>
        <taxon>Flavobacteriales</taxon>
        <taxon>Flavobacteriaceae</taxon>
        <taxon>Flavobacterium</taxon>
    </lineage>
</organism>
<dbReference type="GO" id="GO:0046872">
    <property type="term" value="F:metal ion binding"/>
    <property type="evidence" value="ECO:0007669"/>
    <property type="project" value="UniProtKB-KW"/>
</dbReference>
<protein>
    <recommendedName>
        <fullName evidence="11">ATP-dependent DNA helicase RecQ</fullName>
        <ecNumber evidence="10">5.6.2.4</ecNumber>
    </recommendedName>
    <alternativeName>
        <fullName evidence="12">DNA 3'-5' helicase RecQ</fullName>
    </alternativeName>
</protein>
<dbReference type="NCBIfam" id="TIGR00614">
    <property type="entry name" value="recQ_fam"/>
    <property type="match status" value="1"/>
</dbReference>
<dbReference type="EMBL" id="FNVP01000012">
    <property type="protein sequence ID" value="SEG41245.1"/>
    <property type="molecule type" value="Genomic_DNA"/>
</dbReference>